<dbReference type="GO" id="GO:0016787">
    <property type="term" value="F:hydrolase activity"/>
    <property type="evidence" value="ECO:0007669"/>
    <property type="project" value="UniProtKB-KW"/>
</dbReference>
<name>A0ABY9XER5_9GAMM</name>
<dbReference type="Pfam" id="PF04311">
    <property type="entry name" value="DUF459"/>
    <property type="match status" value="1"/>
</dbReference>
<dbReference type="EMBL" id="CP133647">
    <property type="protein sequence ID" value="WNH01080.1"/>
    <property type="molecule type" value="Genomic_DNA"/>
</dbReference>
<reference evidence="1 2" key="1">
    <citation type="journal article" date="2023" name="Access Microbiol">
        <title>The genome of a steinernematid-associated Pseudomonas piscis bacterium encodes the biosynthesis of insect toxins.</title>
        <authorList>
            <person name="Awori R.M."/>
            <person name="Hendre P."/>
            <person name="Amugune N.O."/>
        </authorList>
    </citation>
    <scope>NUCLEOTIDE SEQUENCE [LARGE SCALE GENOMIC DNA]</scope>
    <source>
        <strain evidence="1 2">97</strain>
    </source>
</reference>
<sequence>MSFIHSMKFSFILFSFFSLNGYCKALILGDSLSYVYSESYKSLINKSADVFYQVGSGLLNRHRYDWFSAIERIDFDKYDLIIISIGTNDFNKEINSIDYSRSIFELIGRIRSKNYDIKIIWISPPFLKNKEHDFLLKNTRYIIKKSLLQLGVTYLDITQNAVMGEKYTGFLDGKKIRTDDGIHITKHGANLVMEYLKLSL</sequence>
<dbReference type="Gene3D" id="3.40.50.1110">
    <property type="entry name" value="SGNH hydrolase"/>
    <property type="match status" value="1"/>
</dbReference>
<accession>A0ABY9XER5</accession>
<dbReference type="RefSeq" id="WP_189758003.1">
    <property type="nucleotide sequence ID" value="NZ_CAWPOC010000001.1"/>
</dbReference>
<dbReference type="SUPFAM" id="SSF52266">
    <property type="entry name" value="SGNH hydrolase"/>
    <property type="match status" value="1"/>
</dbReference>
<protein>
    <submittedName>
        <fullName evidence="1">SGNH/GDSL hydrolase family protein</fullName>
    </submittedName>
</protein>
<dbReference type="GeneID" id="88856826"/>
<organism evidence="1 2">
    <name type="scientific">Xenorhabdus griffiniae</name>
    <dbReference type="NCBI Taxonomy" id="351672"/>
    <lineage>
        <taxon>Bacteria</taxon>
        <taxon>Pseudomonadati</taxon>
        <taxon>Pseudomonadota</taxon>
        <taxon>Gammaproteobacteria</taxon>
        <taxon>Enterobacterales</taxon>
        <taxon>Morganellaceae</taxon>
        <taxon>Xenorhabdus</taxon>
    </lineage>
</organism>
<dbReference type="InterPro" id="IPR007407">
    <property type="entry name" value="DUF459"/>
</dbReference>
<keyword evidence="1" id="KW-0378">Hydrolase</keyword>
<dbReference type="Proteomes" id="UP001300348">
    <property type="component" value="Chromosome"/>
</dbReference>
<proteinExistence type="predicted"/>
<gene>
    <name evidence="1" type="ORF">QL112_014675</name>
</gene>
<keyword evidence="2" id="KW-1185">Reference proteome</keyword>
<evidence type="ECO:0000313" key="2">
    <source>
        <dbReference type="Proteomes" id="UP001300348"/>
    </source>
</evidence>
<evidence type="ECO:0000313" key="1">
    <source>
        <dbReference type="EMBL" id="WNH01080.1"/>
    </source>
</evidence>
<dbReference type="CDD" id="cd00229">
    <property type="entry name" value="SGNH_hydrolase"/>
    <property type="match status" value="1"/>
</dbReference>
<dbReference type="InterPro" id="IPR036514">
    <property type="entry name" value="SGNH_hydro_sf"/>
</dbReference>